<dbReference type="STRING" id="1186196.SAMN04489841_4276"/>
<evidence type="ECO:0000313" key="3">
    <source>
        <dbReference type="EMBL" id="SER67668.1"/>
    </source>
</evidence>
<protein>
    <recommendedName>
        <fullName evidence="2">DUF7974 domain-containing protein</fullName>
    </recommendedName>
</protein>
<reference evidence="4" key="1">
    <citation type="submission" date="2016-10" db="EMBL/GenBank/DDBJ databases">
        <authorList>
            <person name="Varghese N."/>
            <person name="Submissions S."/>
        </authorList>
    </citation>
    <scope>NUCLEOTIDE SEQUENCE [LARGE SCALE GENOMIC DNA]</scope>
    <source>
        <strain evidence="4">DSM 25055</strain>
    </source>
</reference>
<dbReference type="Proteomes" id="UP000199114">
    <property type="component" value="Unassembled WGS sequence"/>
</dbReference>
<sequence>MKRIDESRTLERDDEPFAPGGDGSRTIDWAAFSHAFTPTALRYRAIDVSVSTDARRYEPGEPVDITVEFRNRLPFPIRIRTESPNRWTWAVDGRREASTVPRTVPDRPAAFSFARGERKTFRRQWSQRIQIADDEWVPVGPGTYAIEVRVSRSDAAARGLTDRTDVEIAADGSRTADC</sequence>
<feature type="compositionally biased region" description="Basic and acidic residues" evidence="1">
    <location>
        <begin position="1"/>
        <end position="11"/>
    </location>
</feature>
<organism evidence="3 4">
    <name type="scientific">Natrinema salaciae</name>
    <dbReference type="NCBI Taxonomy" id="1186196"/>
    <lineage>
        <taxon>Archaea</taxon>
        <taxon>Methanobacteriati</taxon>
        <taxon>Methanobacteriota</taxon>
        <taxon>Stenosarchaea group</taxon>
        <taxon>Halobacteria</taxon>
        <taxon>Halobacteriales</taxon>
        <taxon>Natrialbaceae</taxon>
        <taxon>Natrinema</taxon>
    </lineage>
</organism>
<evidence type="ECO:0000256" key="1">
    <source>
        <dbReference type="SAM" id="MobiDB-lite"/>
    </source>
</evidence>
<dbReference type="RefSeq" id="WP_090621516.1">
    <property type="nucleotide sequence ID" value="NZ_FOFD01000007.1"/>
</dbReference>
<keyword evidence="4" id="KW-1185">Reference proteome</keyword>
<feature type="region of interest" description="Disordered" evidence="1">
    <location>
        <begin position="1"/>
        <end position="22"/>
    </location>
</feature>
<dbReference type="Pfam" id="PF25929">
    <property type="entry name" value="DUF7974"/>
    <property type="match status" value="1"/>
</dbReference>
<proteinExistence type="predicted"/>
<gene>
    <name evidence="3" type="ORF">SAMN04489841_4276</name>
</gene>
<dbReference type="AlphaFoldDB" id="A0A1H9R4N9"/>
<accession>A0A1H9R4N9</accession>
<name>A0A1H9R4N9_9EURY</name>
<feature type="domain" description="DUF7974" evidence="2">
    <location>
        <begin position="34"/>
        <end position="168"/>
    </location>
</feature>
<evidence type="ECO:0000259" key="2">
    <source>
        <dbReference type="Pfam" id="PF25929"/>
    </source>
</evidence>
<dbReference type="InterPro" id="IPR058280">
    <property type="entry name" value="DUF7974"/>
</dbReference>
<dbReference type="OrthoDB" id="196304at2157"/>
<dbReference type="EMBL" id="FOFD01000007">
    <property type="protein sequence ID" value="SER67668.1"/>
    <property type="molecule type" value="Genomic_DNA"/>
</dbReference>
<evidence type="ECO:0000313" key="4">
    <source>
        <dbReference type="Proteomes" id="UP000199114"/>
    </source>
</evidence>